<dbReference type="InterPro" id="IPR016084">
    <property type="entry name" value="Haem_Oase-like_multi-hlx"/>
</dbReference>
<feature type="region of interest" description="Disordered" evidence="2">
    <location>
        <begin position="351"/>
        <end position="371"/>
    </location>
</feature>
<keyword evidence="1" id="KW-0175">Coiled coil</keyword>
<dbReference type="STRING" id="1220188.A0A4S3J600"/>
<keyword evidence="5" id="KW-1185">Reference proteome</keyword>
<comment type="caution">
    <text evidence="4">The sequence shown here is derived from an EMBL/GenBank/DDBJ whole genome shotgun (WGS) entry which is preliminary data.</text>
</comment>
<sequence>MAGKRQSSYSQEGQIHNSEPHLDQTHSPPSQSHLQKCPEYAAWRAAGNGQELAPLNPYNAAGRRLLSDSNKGLVSTSRLRSTVDMSKYFDEFVDDSPVHKCVRVRCQSCGFVRPKNATWQAEHLSQCKDFLSTTEGEELLTSDQQYQNAAIWTGARPSPDLLVNRCGTAPGGSSPRAPPPLAEAPSLAQHLLAQAEDLLTNSTQHTFLSHAGCGLLTASALNQWLTQIGYISRSLVSFTGALIGKIRIPEIDDFERDSTFRSLDLLCSAVNNVKKELEFLEATKRKYGLEVSFDEPKPPTKGFVDLFNSASCPSATLLEGMVMLWAIETLFHSSFSYAARFVTRTVPVSPPLPPGAPADPNGVQPNPKDGHTTALREAFIENWKSENFGCFVGACRSIVDELAMVQPPGNGLDEMSACERVFKQAVWLWGQMFPEVMGMEEQDELDGGQNIRERRDSGAIVGNGPVDVPVEVDDDHHAIASGDFL</sequence>
<protein>
    <recommendedName>
        <fullName evidence="7">Heme oxygenase-like protein</fullName>
    </recommendedName>
</protein>
<evidence type="ECO:0000256" key="2">
    <source>
        <dbReference type="SAM" id="MobiDB-lite"/>
    </source>
</evidence>
<dbReference type="Gene3D" id="1.20.910.10">
    <property type="entry name" value="Heme oxygenase-like"/>
    <property type="match status" value="1"/>
</dbReference>
<name>A0A4S3J600_9EURO</name>
<reference evidence="4 5" key="1">
    <citation type="submission" date="2019-03" db="EMBL/GenBank/DDBJ databases">
        <title>The genome sequence of a newly discovered highly antifungal drug resistant Aspergillus species, Aspergillus tanneri NIH 1004.</title>
        <authorList>
            <person name="Mounaud S."/>
            <person name="Singh I."/>
            <person name="Joardar V."/>
            <person name="Pakala S."/>
            <person name="Pakala S."/>
            <person name="Venepally P."/>
            <person name="Hoover J."/>
            <person name="Nierman W."/>
            <person name="Chung J."/>
            <person name="Losada L."/>
        </authorList>
    </citation>
    <scope>NUCLEOTIDE SEQUENCE [LARGE SCALE GENOMIC DNA]</scope>
    <source>
        <strain evidence="4 5">NIH1004</strain>
    </source>
</reference>
<dbReference type="SUPFAM" id="SSF48613">
    <property type="entry name" value="Heme oxygenase-like"/>
    <property type="match status" value="1"/>
</dbReference>
<dbReference type="Proteomes" id="UP000324241">
    <property type="component" value="Unassembled WGS sequence"/>
</dbReference>
<evidence type="ECO:0000313" key="5">
    <source>
        <dbReference type="Proteomes" id="UP000308092"/>
    </source>
</evidence>
<feature type="region of interest" description="Disordered" evidence="2">
    <location>
        <begin position="1"/>
        <end position="35"/>
    </location>
</feature>
<dbReference type="PANTHER" id="PTHR41813">
    <property type="entry name" value="REGULATOR PAB1642, PUTATIVE (AFU_ORTHOLOGUE AFUA_3G11955)-RELATED"/>
    <property type="match status" value="1"/>
</dbReference>
<dbReference type="VEuPathDB" id="FungiDB:EYZ11_010296"/>
<dbReference type="GeneID" id="54330774"/>
<evidence type="ECO:0000313" key="3">
    <source>
        <dbReference type="EMBL" id="KAA8643876.1"/>
    </source>
</evidence>
<evidence type="ECO:0000313" key="4">
    <source>
        <dbReference type="EMBL" id="THC90235.1"/>
    </source>
</evidence>
<dbReference type="RefSeq" id="XP_033423237.1">
    <property type="nucleotide sequence ID" value="XM_033572685.1"/>
</dbReference>
<feature type="compositionally biased region" description="Polar residues" evidence="2">
    <location>
        <begin position="1"/>
        <end position="17"/>
    </location>
</feature>
<dbReference type="OrthoDB" id="37730at2759"/>
<dbReference type="EMBL" id="QUQM01000006">
    <property type="protein sequence ID" value="KAA8643876.1"/>
    <property type="molecule type" value="Genomic_DNA"/>
</dbReference>
<dbReference type="PANTHER" id="PTHR41813:SF2">
    <property type="entry name" value="REGULATOR PAB1642, PUTATIVE (AFU_ORTHOLOGUE AFUA_3G11955)-RELATED"/>
    <property type="match status" value="1"/>
</dbReference>
<proteinExistence type="predicted"/>
<organism evidence="4 5">
    <name type="scientific">Aspergillus tanneri</name>
    <dbReference type="NCBI Taxonomy" id="1220188"/>
    <lineage>
        <taxon>Eukaryota</taxon>
        <taxon>Fungi</taxon>
        <taxon>Dikarya</taxon>
        <taxon>Ascomycota</taxon>
        <taxon>Pezizomycotina</taxon>
        <taxon>Eurotiomycetes</taxon>
        <taxon>Eurotiomycetidae</taxon>
        <taxon>Eurotiales</taxon>
        <taxon>Aspergillaceae</taxon>
        <taxon>Aspergillus</taxon>
        <taxon>Aspergillus subgen. Circumdati</taxon>
    </lineage>
</organism>
<dbReference type="EMBL" id="SOSA01000543">
    <property type="protein sequence ID" value="THC90235.1"/>
    <property type="molecule type" value="Genomic_DNA"/>
</dbReference>
<dbReference type="AlphaFoldDB" id="A0A4S3J600"/>
<feature type="coiled-coil region" evidence="1">
    <location>
        <begin position="263"/>
        <end position="290"/>
    </location>
</feature>
<reference evidence="3 6" key="2">
    <citation type="submission" date="2019-08" db="EMBL/GenBank/DDBJ databases">
        <title>The genome sequence of a newly discovered highly antifungal drug resistant Aspergillus species, Aspergillus tanneri NIH 1004.</title>
        <authorList>
            <person name="Mounaud S."/>
            <person name="Singh I."/>
            <person name="Joardar V."/>
            <person name="Pakala S."/>
            <person name="Pakala S."/>
            <person name="Venepally P."/>
            <person name="Chung J.K."/>
            <person name="Losada L."/>
            <person name="Nierman W.C."/>
        </authorList>
    </citation>
    <scope>NUCLEOTIDE SEQUENCE [LARGE SCALE GENOMIC DNA]</scope>
    <source>
        <strain evidence="3 6">NIH1004</strain>
    </source>
</reference>
<dbReference type="CDD" id="cd19357">
    <property type="entry name" value="TenA_E_At3g16990-like"/>
    <property type="match status" value="1"/>
</dbReference>
<gene>
    <name evidence="3" type="ORF">ATNIH1004_008072</name>
    <name evidence="4" type="ORF">EYZ11_010296</name>
</gene>
<dbReference type="Proteomes" id="UP000308092">
    <property type="component" value="Unassembled WGS sequence"/>
</dbReference>
<dbReference type="InterPro" id="IPR053261">
    <property type="entry name" value="Polyketide-peptide_reg"/>
</dbReference>
<feature type="compositionally biased region" description="Polar residues" evidence="2">
    <location>
        <begin position="25"/>
        <end position="34"/>
    </location>
</feature>
<evidence type="ECO:0000256" key="1">
    <source>
        <dbReference type="SAM" id="Coils"/>
    </source>
</evidence>
<evidence type="ECO:0000313" key="6">
    <source>
        <dbReference type="Proteomes" id="UP000324241"/>
    </source>
</evidence>
<evidence type="ECO:0008006" key="7">
    <source>
        <dbReference type="Google" id="ProtNLM"/>
    </source>
</evidence>
<accession>A0A4S3J600</accession>